<evidence type="ECO:0000313" key="2">
    <source>
        <dbReference type="Proteomes" id="UP000028926"/>
    </source>
</evidence>
<sequence length="228" mass="26464">MHYTTAENIEKIIESKVFRLSSVEQIVTKSMNRGQLNEEHIYDSYLSNVFIDLGFDIIRLIPFYRASLKPLLNSTFLLSFTGTHKSDFHWREYGANAGGVAVILSAKPFTEFSESQGFFYSRGQVRYDGYYFMRRKVSEYIQCILDGQPTTAAQAKAFLKAVAFSKYQRYHPEKEERIVIKSFDIAEAYLDIPIKPQTDILRVYTKSAELARLLKQRIDYLSNKIFVI</sequence>
<dbReference type="KEGG" id="paca:ID47_03980"/>
<evidence type="ECO:0000313" key="1">
    <source>
        <dbReference type="EMBL" id="AIK96085.1"/>
    </source>
</evidence>
<keyword evidence="2" id="KW-1185">Reference proteome</keyword>
<organism evidence="1 2">
    <name type="scientific">Candidatus Odyssella acanthamoebae</name>
    <dbReference type="NCBI Taxonomy" id="91604"/>
    <lineage>
        <taxon>Bacteria</taxon>
        <taxon>Pseudomonadati</taxon>
        <taxon>Pseudomonadota</taxon>
        <taxon>Alphaproteobacteria</taxon>
        <taxon>Holosporales</taxon>
        <taxon>Candidatus Paracaedibacteraceae</taxon>
        <taxon>Candidatus Odyssella</taxon>
    </lineage>
</organism>
<dbReference type="HOGENOM" id="CLU_1213003_0_0_5"/>
<dbReference type="EMBL" id="CP008941">
    <property type="protein sequence ID" value="AIK96085.1"/>
    <property type="molecule type" value="Genomic_DNA"/>
</dbReference>
<dbReference type="Pfam" id="PF11185">
    <property type="entry name" value="DUF2971"/>
    <property type="match status" value="1"/>
</dbReference>
<accession>A0A077AZA1</accession>
<gene>
    <name evidence="1" type="ORF">ID47_03980</name>
</gene>
<dbReference type="Proteomes" id="UP000028926">
    <property type="component" value="Chromosome"/>
</dbReference>
<dbReference type="InterPro" id="IPR021352">
    <property type="entry name" value="DUF2971"/>
</dbReference>
<dbReference type="AlphaFoldDB" id="A0A077AZA1"/>
<evidence type="ECO:0008006" key="3">
    <source>
        <dbReference type="Google" id="ProtNLM"/>
    </source>
</evidence>
<protein>
    <recommendedName>
        <fullName evidence="3">DUF2971 domain-containing protein</fullName>
    </recommendedName>
</protein>
<name>A0A077AZA1_9PROT</name>
<proteinExistence type="predicted"/>
<reference evidence="1 2" key="1">
    <citation type="submission" date="2014-07" db="EMBL/GenBank/DDBJ databases">
        <title>Comparative genomic insights into amoeba endosymbionts belonging to the families of Holosporaceae and Candidatus Midichloriaceae within Rickettsiales.</title>
        <authorList>
            <person name="Wang Z."/>
            <person name="Wu M."/>
        </authorList>
    </citation>
    <scope>NUCLEOTIDE SEQUENCE [LARGE SCALE GENOMIC DNA]</scope>
    <source>
        <strain evidence="1">PRA3</strain>
    </source>
</reference>